<evidence type="ECO:0000256" key="1">
    <source>
        <dbReference type="ARBA" id="ARBA00022500"/>
    </source>
</evidence>
<comment type="similarity">
    <text evidence="2">Belongs to the methyl-accepting chemotaxis (MCP) protein family.</text>
</comment>
<feature type="compositionally biased region" description="Basic and acidic residues" evidence="4">
    <location>
        <begin position="639"/>
        <end position="655"/>
    </location>
</feature>
<gene>
    <name evidence="7" type="ORF">LPB137_03820</name>
</gene>
<dbReference type="AlphaFoldDB" id="A0A1P8KKD3"/>
<dbReference type="PANTHER" id="PTHR43531:SF11">
    <property type="entry name" value="METHYL-ACCEPTING CHEMOTAXIS PROTEIN 3"/>
    <property type="match status" value="1"/>
</dbReference>
<dbReference type="GO" id="GO:0005886">
    <property type="term" value="C:plasma membrane"/>
    <property type="evidence" value="ECO:0007669"/>
    <property type="project" value="TreeGrafter"/>
</dbReference>
<evidence type="ECO:0000259" key="6">
    <source>
        <dbReference type="PROSITE" id="PS50111"/>
    </source>
</evidence>
<sequence>MFKNSSLKTILLMGGFIISLIAVVNIVVNSIQLKDIENKVIEKEREILPHVFSFLNLQRDVIQVQQWFTDVSATRAAEGFDDGFGIAKEYFVSGNKILDHVITEHERYNEPEMVQELEEFKKDFASFYNIGLKMANTYVKDGPTEGNKMMLELDPFAEKLTIKLDKWIKEHIEENNLRANEIDKQIASAETSQIVLGLILIVMACIIFFIIIKRIVSSLDNFQEGLLNFFSYLNKEVATVEKLDDSRNDEFGKMSNVINKNIEHTKNLIEQDIALIEDVKNIVNKVNQGQIENTVNAKTENENLEELKNLFNEMLKTMSNKICSDMTKLDDALKSYQSLNFNHRIENDNGDISLGINSLANIINEILVENKSNGLTLQNSSNTLMSNVETLSTSSTQAAASLEETAAALEEVTSQMEGNTNSIIKMSGYANDLNLSASQGQELANKTTLSMDEINTQVNSISDAISVIDQIAFQTNILSLNAAVEAATAGEAGKGFAVVAAEVRNLASRSAEAAKEIKNLVESATSKANDGKNIADEMIKGYSELSNNISNTSDLISDIEKSSKEQQLGIEQINSSISALDTQTQKNAEVASQTRSIAQSTLTIANKVVQNANDKEFIGKDKVEAKIVELVKLEEPLVTNKQEKTSNTKLNDVKNKVVQSNDSSDDWESF</sequence>
<dbReference type="Proteomes" id="UP000186074">
    <property type="component" value="Chromosome"/>
</dbReference>
<feature type="transmembrane region" description="Helical" evidence="5">
    <location>
        <begin position="194"/>
        <end position="212"/>
    </location>
</feature>
<organism evidence="7 8">
    <name type="scientific">Poseidonibacter parvus</name>
    <dbReference type="NCBI Taxonomy" id="1850254"/>
    <lineage>
        <taxon>Bacteria</taxon>
        <taxon>Pseudomonadati</taxon>
        <taxon>Campylobacterota</taxon>
        <taxon>Epsilonproteobacteria</taxon>
        <taxon>Campylobacterales</taxon>
        <taxon>Arcobacteraceae</taxon>
        <taxon>Poseidonibacter</taxon>
    </lineage>
</organism>
<dbReference type="SUPFAM" id="SSF58104">
    <property type="entry name" value="Methyl-accepting chemotaxis protein (MCP) signaling domain"/>
    <property type="match status" value="1"/>
</dbReference>
<keyword evidence="5" id="KW-0472">Membrane</keyword>
<dbReference type="KEGG" id="alp:LPB137_03820"/>
<evidence type="ECO:0000256" key="3">
    <source>
        <dbReference type="PROSITE-ProRule" id="PRU00284"/>
    </source>
</evidence>
<dbReference type="PANTHER" id="PTHR43531">
    <property type="entry name" value="PROTEIN ICFG"/>
    <property type="match status" value="1"/>
</dbReference>
<dbReference type="Pfam" id="PF00015">
    <property type="entry name" value="MCPsignal"/>
    <property type="match status" value="1"/>
</dbReference>
<dbReference type="STRING" id="1850254.LPB137_03820"/>
<dbReference type="RefSeq" id="WP_076084585.1">
    <property type="nucleotide sequence ID" value="NZ_CP019070.1"/>
</dbReference>
<keyword evidence="8" id="KW-1185">Reference proteome</keyword>
<keyword evidence="3" id="KW-0807">Transducer</keyword>
<dbReference type="PROSITE" id="PS50111">
    <property type="entry name" value="CHEMOTAXIS_TRANSDUC_2"/>
    <property type="match status" value="1"/>
</dbReference>
<dbReference type="GO" id="GO:0004888">
    <property type="term" value="F:transmembrane signaling receptor activity"/>
    <property type="evidence" value="ECO:0007669"/>
    <property type="project" value="TreeGrafter"/>
</dbReference>
<accession>A0A1P8KKD3</accession>
<feature type="transmembrane region" description="Helical" evidence="5">
    <location>
        <begin position="6"/>
        <end position="28"/>
    </location>
</feature>
<proteinExistence type="inferred from homology"/>
<dbReference type="EMBL" id="CP019070">
    <property type="protein sequence ID" value="APW65023.1"/>
    <property type="molecule type" value="Genomic_DNA"/>
</dbReference>
<dbReference type="Gene3D" id="1.10.287.950">
    <property type="entry name" value="Methyl-accepting chemotaxis protein"/>
    <property type="match status" value="1"/>
</dbReference>
<dbReference type="OrthoDB" id="5342522at2"/>
<evidence type="ECO:0000313" key="7">
    <source>
        <dbReference type="EMBL" id="APW65023.1"/>
    </source>
</evidence>
<evidence type="ECO:0000256" key="4">
    <source>
        <dbReference type="SAM" id="MobiDB-lite"/>
    </source>
</evidence>
<keyword evidence="1" id="KW-0145">Chemotaxis</keyword>
<dbReference type="GO" id="GO:0007165">
    <property type="term" value="P:signal transduction"/>
    <property type="evidence" value="ECO:0007669"/>
    <property type="project" value="UniProtKB-KW"/>
</dbReference>
<dbReference type="SMART" id="SM00283">
    <property type="entry name" value="MA"/>
    <property type="match status" value="1"/>
</dbReference>
<evidence type="ECO:0000256" key="5">
    <source>
        <dbReference type="SAM" id="Phobius"/>
    </source>
</evidence>
<feature type="region of interest" description="Disordered" evidence="4">
    <location>
        <begin position="639"/>
        <end position="670"/>
    </location>
</feature>
<dbReference type="Gene3D" id="6.10.340.10">
    <property type="match status" value="1"/>
</dbReference>
<protein>
    <recommendedName>
        <fullName evidence="6">Methyl-accepting transducer domain-containing protein</fullName>
    </recommendedName>
</protein>
<keyword evidence="5" id="KW-0812">Transmembrane</keyword>
<dbReference type="InterPro" id="IPR051310">
    <property type="entry name" value="MCP_chemotaxis"/>
</dbReference>
<dbReference type="InterPro" id="IPR004089">
    <property type="entry name" value="MCPsignal_dom"/>
</dbReference>
<keyword evidence="5" id="KW-1133">Transmembrane helix</keyword>
<reference evidence="7 8" key="1">
    <citation type="submission" date="2017-01" db="EMBL/GenBank/DDBJ databases">
        <title>Genome sequencing of Arcobacter sp. LPB0137.</title>
        <authorList>
            <person name="Lee G.-W."/>
            <person name="Yi H."/>
        </authorList>
    </citation>
    <scope>NUCLEOTIDE SEQUENCE [LARGE SCALE GENOMIC DNA]</scope>
    <source>
        <strain evidence="7 8">LPB0137</strain>
    </source>
</reference>
<evidence type="ECO:0000256" key="2">
    <source>
        <dbReference type="ARBA" id="ARBA00029447"/>
    </source>
</evidence>
<dbReference type="GO" id="GO:0006935">
    <property type="term" value="P:chemotaxis"/>
    <property type="evidence" value="ECO:0007669"/>
    <property type="project" value="UniProtKB-KW"/>
</dbReference>
<evidence type="ECO:0000313" key="8">
    <source>
        <dbReference type="Proteomes" id="UP000186074"/>
    </source>
</evidence>
<name>A0A1P8KKD3_9BACT</name>
<feature type="domain" description="Methyl-accepting transducer" evidence="6">
    <location>
        <begin position="373"/>
        <end position="602"/>
    </location>
</feature>